<feature type="compositionally biased region" description="Pro residues" evidence="1">
    <location>
        <begin position="107"/>
        <end position="116"/>
    </location>
</feature>
<name>A0ABQ9TSV1_SAGOE</name>
<evidence type="ECO:0000313" key="3">
    <source>
        <dbReference type="Proteomes" id="UP001266305"/>
    </source>
</evidence>
<proteinExistence type="predicted"/>
<comment type="caution">
    <text evidence="2">The sequence shown here is derived from an EMBL/GenBank/DDBJ whole genome shotgun (WGS) entry which is preliminary data.</text>
</comment>
<organism evidence="2 3">
    <name type="scientific">Saguinus oedipus</name>
    <name type="common">Cotton-top tamarin</name>
    <name type="synonym">Oedipomidas oedipus</name>
    <dbReference type="NCBI Taxonomy" id="9490"/>
    <lineage>
        <taxon>Eukaryota</taxon>
        <taxon>Metazoa</taxon>
        <taxon>Chordata</taxon>
        <taxon>Craniata</taxon>
        <taxon>Vertebrata</taxon>
        <taxon>Euteleostomi</taxon>
        <taxon>Mammalia</taxon>
        <taxon>Eutheria</taxon>
        <taxon>Euarchontoglires</taxon>
        <taxon>Primates</taxon>
        <taxon>Haplorrhini</taxon>
        <taxon>Platyrrhini</taxon>
        <taxon>Cebidae</taxon>
        <taxon>Callitrichinae</taxon>
        <taxon>Saguinus</taxon>
    </lineage>
</organism>
<reference evidence="2 3" key="1">
    <citation type="submission" date="2023-05" db="EMBL/GenBank/DDBJ databases">
        <title>B98-5 Cell Line De Novo Hybrid Assembly: An Optical Mapping Approach.</title>
        <authorList>
            <person name="Kananen K."/>
            <person name="Auerbach J.A."/>
            <person name="Kautto E."/>
            <person name="Blachly J.S."/>
        </authorList>
    </citation>
    <scope>NUCLEOTIDE SEQUENCE [LARGE SCALE GENOMIC DNA]</scope>
    <source>
        <strain evidence="2">B95-8</strain>
        <tissue evidence="2">Cell line</tissue>
    </source>
</reference>
<sequence>MTAAPASPQQIRDRLLQAIDPQSNLGRRPHGPGTLPLSCPFRPQGFRGPVWRPPPFEGRCHPCLSLLGPVPGASRGFPDRGLRLELSPPFYSSSTTLTALDEAPPCLALPPGPETPGKPSRSGGGEGEGYDSGNLCLISRPSGRSGKSLFPLFPAGSTYPASHRTPRYVDSVWVL</sequence>
<evidence type="ECO:0000313" key="2">
    <source>
        <dbReference type="EMBL" id="KAK2087610.1"/>
    </source>
</evidence>
<protein>
    <submittedName>
        <fullName evidence="2">Uncharacterized protein</fullName>
    </submittedName>
</protein>
<keyword evidence="3" id="KW-1185">Reference proteome</keyword>
<evidence type="ECO:0000256" key="1">
    <source>
        <dbReference type="SAM" id="MobiDB-lite"/>
    </source>
</evidence>
<accession>A0ABQ9TSV1</accession>
<dbReference type="Proteomes" id="UP001266305">
    <property type="component" value="Unassembled WGS sequence"/>
</dbReference>
<dbReference type="EMBL" id="JASSZA010000019">
    <property type="protein sequence ID" value="KAK2087610.1"/>
    <property type="molecule type" value="Genomic_DNA"/>
</dbReference>
<feature type="region of interest" description="Disordered" evidence="1">
    <location>
        <begin position="103"/>
        <end position="139"/>
    </location>
</feature>
<gene>
    <name evidence="2" type="ORF">P7K49_033517</name>
</gene>